<dbReference type="EnsemblMetazoa" id="GPAI010699-RA">
    <property type="protein sequence ID" value="GPAI010699-PA"/>
    <property type="gene ID" value="GPAI010699"/>
</dbReference>
<reference evidence="1" key="2">
    <citation type="submission" date="2020-05" db="UniProtKB">
        <authorList>
            <consortium name="EnsemblMetazoa"/>
        </authorList>
    </citation>
    <scope>IDENTIFICATION</scope>
    <source>
        <strain evidence="1">IAEA</strain>
    </source>
</reference>
<evidence type="ECO:0000313" key="1">
    <source>
        <dbReference type="EnsemblMetazoa" id="GPAI010699-PA"/>
    </source>
</evidence>
<dbReference type="Proteomes" id="UP000092445">
    <property type="component" value="Unassembled WGS sequence"/>
</dbReference>
<evidence type="ECO:0000313" key="2">
    <source>
        <dbReference type="Proteomes" id="UP000092445"/>
    </source>
</evidence>
<accession>A0A1A9ZCP8</accession>
<organism evidence="1 2">
    <name type="scientific">Glossina pallidipes</name>
    <name type="common">Tsetse fly</name>
    <dbReference type="NCBI Taxonomy" id="7398"/>
    <lineage>
        <taxon>Eukaryota</taxon>
        <taxon>Metazoa</taxon>
        <taxon>Ecdysozoa</taxon>
        <taxon>Arthropoda</taxon>
        <taxon>Hexapoda</taxon>
        <taxon>Insecta</taxon>
        <taxon>Pterygota</taxon>
        <taxon>Neoptera</taxon>
        <taxon>Endopterygota</taxon>
        <taxon>Diptera</taxon>
        <taxon>Brachycera</taxon>
        <taxon>Muscomorpha</taxon>
        <taxon>Hippoboscoidea</taxon>
        <taxon>Glossinidae</taxon>
        <taxon>Glossina</taxon>
    </lineage>
</organism>
<reference evidence="2" key="1">
    <citation type="submission" date="2014-03" db="EMBL/GenBank/DDBJ databases">
        <authorList>
            <person name="Aksoy S."/>
            <person name="Warren W."/>
            <person name="Wilson R.K."/>
        </authorList>
    </citation>
    <scope>NUCLEOTIDE SEQUENCE [LARGE SCALE GENOMIC DNA]</scope>
    <source>
        <strain evidence="2">IAEA</strain>
    </source>
</reference>
<sequence length="108" mass="11845">MKIFRYCSIKSEQMRLPGVSSRMTMLFTRLGMTEKLFVDRSAFAELNTHSPSRSVTDFTDRRSDLRAEAEAEAAAEAATTLLGSTSGTTALFLSAAATVAAKMFYTMI</sequence>
<protein>
    <submittedName>
        <fullName evidence="1">Uncharacterized protein</fullName>
    </submittedName>
</protein>
<proteinExistence type="predicted"/>
<name>A0A1A9ZCP8_GLOPL</name>
<keyword evidence="2" id="KW-1185">Reference proteome</keyword>
<dbReference type="AlphaFoldDB" id="A0A1A9ZCP8"/>
<dbReference type="VEuPathDB" id="VectorBase:GPAI010699"/>